<organism evidence="10 11">
    <name type="scientific">Metapseudomonas otitidis</name>
    <dbReference type="NCBI Taxonomy" id="319939"/>
    <lineage>
        <taxon>Bacteria</taxon>
        <taxon>Pseudomonadati</taxon>
        <taxon>Pseudomonadota</taxon>
        <taxon>Gammaproteobacteria</taxon>
        <taxon>Pseudomonadales</taxon>
        <taxon>Pseudomonadaceae</taxon>
        <taxon>Metapseudomonas</taxon>
    </lineage>
</organism>
<dbReference type="EMBL" id="AP022213">
    <property type="protein sequence ID" value="BBT15540.1"/>
    <property type="molecule type" value="Genomic_DNA"/>
</dbReference>
<dbReference type="Pfam" id="PF00069">
    <property type="entry name" value="Pkinase"/>
    <property type="match status" value="1"/>
</dbReference>
<protein>
    <recommendedName>
        <fullName evidence="8">Protein kinase domain-containing protein</fullName>
    </recommendedName>
</protein>
<name>A0A679GBM0_9GAMM</name>
<dbReference type="Gene3D" id="1.25.40.10">
    <property type="entry name" value="Tetratricopeptide repeat domain"/>
    <property type="match status" value="1"/>
</dbReference>
<dbReference type="InterPro" id="IPR000719">
    <property type="entry name" value="Prot_kinase_dom"/>
</dbReference>
<feature type="transmembrane region" description="Helical" evidence="7">
    <location>
        <begin position="306"/>
        <end position="328"/>
    </location>
</feature>
<reference evidence="9 12" key="1">
    <citation type="submission" date="2019-12" db="EMBL/GenBank/DDBJ databases">
        <title>complete genome sequences of Pseudomonas otitidis str. WP8-S17-CRE-03 isolated from wastewater treatment plant effluent.</title>
        <authorList>
            <person name="Sekizuka T."/>
            <person name="Itokawa K."/>
            <person name="Yatsu K."/>
            <person name="Inamine Y."/>
            <person name="Kuroda M."/>
        </authorList>
    </citation>
    <scope>NUCLEOTIDE SEQUENCE [LARGE SCALE GENOMIC DNA]</scope>
    <source>
        <strain evidence="9 12">WP8-S17-CRE-03</strain>
    </source>
</reference>
<evidence type="ECO:0000256" key="5">
    <source>
        <dbReference type="PROSITE-ProRule" id="PRU10141"/>
    </source>
</evidence>
<dbReference type="Proteomes" id="UP000515591">
    <property type="component" value="Chromosome"/>
</dbReference>
<evidence type="ECO:0000256" key="4">
    <source>
        <dbReference type="ARBA" id="ARBA00022840"/>
    </source>
</evidence>
<gene>
    <name evidence="10" type="ORF">PtoMrB4_15420</name>
    <name evidence="9" type="ORF">WP8S17C03_15890</name>
</gene>
<evidence type="ECO:0000313" key="9">
    <source>
        <dbReference type="EMBL" id="BBT15540.1"/>
    </source>
</evidence>
<evidence type="ECO:0000313" key="11">
    <source>
        <dbReference type="Proteomes" id="UP000501237"/>
    </source>
</evidence>
<dbReference type="InterPro" id="IPR011009">
    <property type="entry name" value="Kinase-like_dom_sf"/>
</dbReference>
<dbReference type="PROSITE" id="PS00107">
    <property type="entry name" value="PROTEIN_KINASE_ATP"/>
    <property type="match status" value="1"/>
</dbReference>
<dbReference type="EMBL" id="AP022642">
    <property type="protein sequence ID" value="BCA27565.1"/>
    <property type="molecule type" value="Genomic_DNA"/>
</dbReference>
<keyword evidence="1" id="KW-0808">Transferase</keyword>
<dbReference type="GeneID" id="57396755"/>
<feature type="binding site" evidence="5">
    <location>
        <position position="40"/>
    </location>
    <ligand>
        <name>ATP</name>
        <dbReference type="ChEBI" id="CHEBI:30616"/>
    </ligand>
</feature>
<dbReference type="PANTHER" id="PTHR43289:SF6">
    <property type="entry name" value="SERINE_THREONINE-PROTEIN KINASE NEKL-3"/>
    <property type="match status" value="1"/>
</dbReference>
<dbReference type="GO" id="GO:0005524">
    <property type="term" value="F:ATP binding"/>
    <property type="evidence" value="ECO:0007669"/>
    <property type="project" value="UniProtKB-UniRule"/>
</dbReference>
<feature type="region of interest" description="Disordered" evidence="6">
    <location>
        <begin position="268"/>
        <end position="298"/>
    </location>
</feature>
<dbReference type="SMART" id="SM00220">
    <property type="entry name" value="S_TKc"/>
    <property type="match status" value="1"/>
</dbReference>
<keyword evidence="3" id="KW-0418">Kinase</keyword>
<reference evidence="10 11" key="2">
    <citation type="journal article" date="2020" name="Microbiol. Resour. Announc.">
        <title>Complete genome sequence of Pseudomonas otitidis strain MrB4, isolated from Lake Biwa in Japan.</title>
        <authorList>
            <person name="Miyazaki K."/>
            <person name="Hase E."/>
            <person name="Maruya T."/>
        </authorList>
    </citation>
    <scope>NUCLEOTIDE SEQUENCE [LARGE SCALE GENOMIC DNA]</scope>
    <source>
        <strain evidence="10 11">MrB4</strain>
    </source>
</reference>
<evidence type="ECO:0000256" key="7">
    <source>
        <dbReference type="SAM" id="Phobius"/>
    </source>
</evidence>
<evidence type="ECO:0000256" key="6">
    <source>
        <dbReference type="SAM" id="MobiDB-lite"/>
    </source>
</evidence>
<evidence type="ECO:0000259" key="8">
    <source>
        <dbReference type="PROSITE" id="PS50011"/>
    </source>
</evidence>
<dbReference type="PROSITE" id="PS50011">
    <property type="entry name" value="PROTEIN_KINASE_DOM"/>
    <property type="match status" value="1"/>
</dbReference>
<keyword evidence="4 5" id="KW-0067">ATP-binding</keyword>
<keyword evidence="7" id="KW-1133">Transmembrane helix</keyword>
<keyword evidence="7" id="KW-0812">Transmembrane</keyword>
<dbReference type="GO" id="GO:0004674">
    <property type="term" value="F:protein serine/threonine kinase activity"/>
    <property type="evidence" value="ECO:0007669"/>
    <property type="project" value="TreeGrafter"/>
</dbReference>
<sequence>MNDSLLEIPGYSVQGRLGRGGMAEVYLATQESLHRQVAIKVLQRLDDEAFAKRFIKEAHLVASLHHPAIITIHDIGRLADGRPYIAMEFVAGGDLAQHRGERFEPQRALTLIRQIASALVVVHDKGMIHRDIKPANILFREDGTAVLSDFGIAKELALDSDLTQHDVAVGSPAYSSPEQAQCLPLDPRSDIYSLGVIFLELLIGTNPFRGTSYTQTVLNHVQMEPPRLAGALEPYQFLVDRMLAKDPEERFADCRVLLASLAELNENEQDHTRVTRTPDLAKGAGPARTSPRSPVPAAAPARRLPVWGWALLGVLLLGIGSAVGLHLVKQKEIRDLLAQGEQRLAAGQLASPAGDSAEDFFNRVLAREPDNAQARDGLARVLQARIEAALAQGDARLAEDRLVQPEDDSAVYHYRQALALKPDEARAEQGLDRVAARFAQLADEAYGHREFALAQQFIEAGLKVRPLDEPLLALQAGHAQRVRRAQARASGSQAARQQQSSNPVKRLWNRIFD</sequence>
<evidence type="ECO:0000256" key="1">
    <source>
        <dbReference type="ARBA" id="ARBA00022679"/>
    </source>
</evidence>
<dbReference type="RefSeq" id="WP_172432939.1">
    <property type="nucleotide sequence ID" value="NZ_AP022213.1"/>
</dbReference>
<dbReference type="PANTHER" id="PTHR43289">
    <property type="entry name" value="MITOGEN-ACTIVATED PROTEIN KINASE KINASE KINASE 20-RELATED"/>
    <property type="match status" value="1"/>
</dbReference>
<feature type="compositionally biased region" description="Low complexity" evidence="6">
    <location>
        <begin position="286"/>
        <end position="298"/>
    </location>
</feature>
<dbReference type="CDD" id="cd14014">
    <property type="entry name" value="STKc_PknB_like"/>
    <property type="match status" value="1"/>
</dbReference>
<dbReference type="InterPro" id="IPR008271">
    <property type="entry name" value="Ser/Thr_kinase_AS"/>
</dbReference>
<dbReference type="PROSITE" id="PS00108">
    <property type="entry name" value="PROTEIN_KINASE_ST"/>
    <property type="match status" value="1"/>
</dbReference>
<keyword evidence="7" id="KW-0472">Membrane</keyword>
<evidence type="ECO:0000256" key="2">
    <source>
        <dbReference type="ARBA" id="ARBA00022741"/>
    </source>
</evidence>
<dbReference type="AlphaFoldDB" id="A0A679GBM0"/>
<proteinExistence type="predicted"/>
<dbReference type="Gene3D" id="1.10.510.10">
    <property type="entry name" value="Transferase(Phosphotransferase) domain 1"/>
    <property type="match status" value="1"/>
</dbReference>
<dbReference type="Gene3D" id="3.30.200.20">
    <property type="entry name" value="Phosphorylase Kinase, domain 1"/>
    <property type="match status" value="1"/>
</dbReference>
<evidence type="ECO:0000256" key="3">
    <source>
        <dbReference type="ARBA" id="ARBA00022777"/>
    </source>
</evidence>
<keyword evidence="2 5" id="KW-0547">Nucleotide-binding</keyword>
<evidence type="ECO:0000313" key="10">
    <source>
        <dbReference type="EMBL" id="BCA27565.1"/>
    </source>
</evidence>
<dbReference type="InterPro" id="IPR011990">
    <property type="entry name" value="TPR-like_helical_dom_sf"/>
</dbReference>
<evidence type="ECO:0000313" key="12">
    <source>
        <dbReference type="Proteomes" id="UP000515591"/>
    </source>
</evidence>
<dbReference type="SUPFAM" id="SSF56112">
    <property type="entry name" value="Protein kinase-like (PK-like)"/>
    <property type="match status" value="1"/>
</dbReference>
<feature type="domain" description="Protein kinase" evidence="8">
    <location>
        <begin position="11"/>
        <end position="274"/>
    </location>
</feature>
<accession>A0A679GBM0</accession>
<dbReference type="Proteomes" id="UP000501237">
    <property type="component" value="Chromosome"/>
</dbReference>
<dbReference type="KEGG" id="poj:PtoMrB4_15420"/>
<dbReference type="InterPro" id="IPR017441">
    <property type="entry name" value="Protein_kinase_ATP_BS"/>
</dbReference>